<dbReference type="PANTHER" id="PTHR33799">
    <property type="entry name" value="PTS PERMEASE-RELATED-RELATED"/>
    <property type="match status" value="1"/>
</dbReference>
<evidence type="ECO:0000259" key="2">
    <source>
        <dbReference type="PROSITE" id="PS51096"/>
    </source>
</evidence>
<evidence type="ECO:0000313" key="3">
    <source>
        <dbReference type="EMBL" id="TMQ52937.1"/>
    </source>
</evidence>
<dbReference type="AlphaFoldDB" id="A0A538SNK6"/>
<dbReference type="Proteomes" id="UP000317366">
    <property type="component" value="Unassembled WGS sequence"/>
</dbReference>
<dbReference type="Proteomes" id="UP000319829">
    <property type="component" value="Unassembled WGS sequence"/>
</dbReference>
<keyword evidence="1" id="KW-0808">Transferase</keyword>
<evidence type="ECO:0000313" key="4">
    <source>
        <dbReference type="EMBL" id="TMQ63582.1"/>
    </source>
</evidence>
<accession>A0A538SNK6</accession>
<dbReference type="InterPro" id="IPR051471">
    <property type="entry name" value="Bacterial_PTS_sugar_comp"/>
</dbReference>
<dbReference type="EMBL" id="VBOX01000056">
    <property type="protein sequence ID" value="TMQ63582.1"/>
    <property type="molecule type" value="Genomic_DNA"/>
</dbReference>
<dbReference type="Pfam" id="PF03610">
    <property type="entry name" value="EIIA-man"/>
    <property type="match status" value="1"/>
</dbReference>
<gene>
    <name evidence="3" type="ORF">E6K74_10915</name>
    <name evidence="4" type="ORF">E6K77_04900</name>
</gene>
<feature type="domain" description="PTS EIIA type-4" evidence="2">
    <location>
        <begin position="9"/>
        <end position="131"/>
    </location>
</feature>
<evidence type="ECO:0000313" key="6">
    <source>
        <dbReference type="Proteomes" id="UP000319829"/>
    </source>
</evidence>
<dbReference type="PANTHER" id="PTHR33799:SF1">
    <property type="entry name" value="PTS SYSTEM MANNOSE-SPECIFIC EIIAB COMPONENT-RELATED"/>
    <property type="match status" value="1"/>
</dbReference>
<reference evidence="5 6" key="1">
    <citation type="journal article" date="2019" name="Nat. Microbiol.">
        <title>Mediterranean grassland soil C-N compound turnover is dependent on rainfall and depth, and is mediated by genomically divergent microorganisms.</title>
        <authorList>
            <person name="Diamond S."/>
            <person name="Andeer P.F."/>
            <person name="Li Z."/>
            <person name="Crits-Christoph A."/>
            <person name="Burstein D."/>
            <person name="Anantharaman K."/>
            <person name="Lane K.R."/>
            <person name="Thomas B.C."/>
            <person name="Pan C."/>
            <person name="Northen T.R."/>
            <person name="Banfield J.F."/>
        </authorList>
    </citation>
    <scope>NUCLEOTIDE SEQUENCE [LARGE SCALE GENOMIC DNA]</scope>
    <source>
        <strain evidence="3">WS_4</strain>
        <strain evidence="4">WS_7</strain>
    </source>
</reference>
<dbReference type="EMBL" id="VBOU01000092">
    <property type="protein sequence ID" value="TMQ52937.1"/>
    <property type="molecule type" value="Genomic_DNA"/>
</dbReference>
<dbReference type="GO" id="GO:0016020">
    <property type="term" value="C:membrane"/>
    <property type="evidence" value="ECO:0007669"/>
    <property type="project" value="InterPro"/>
</dbReference>
<comment type="caution">
    <text evidence="3">The sequence shown here is derived from an EMBL/GenBank/DDBJ whole genome shotgun (WGS) entry which is preliminary data.</text>
</comment>
<dbReference type="PROSITE" id="PS51096">
    <property type="entry name" value="PTS_EIIA_TYPE_4"/>
    <property type="match status" value="1"/>
</dbReference>
<evidence type="ECO:0000256" key="1">
    <source>
        <dbReference type="ARBA" id="ARBA00022679"/>
    </source>
</evidence>
<dbReference type="InterPro" id="IPR004701">
    <property type="entry name" value="PTS_EIIA_man-typ"/>
</dbReference>
<evidence type="ECO:0000313" key="5">
    <source>
        <dbReference type="Proteomes" id="UP000317366"/>
    </source>
</evidence>
<protein>
    <recommendedName>
        <fullName evidence="2">PTS EIIA type-4 domain-containing protein</fullName>
    </recommendedName>
</protein>
<dbReference type="Gene3D" id="3.40.50.510">
    <property type="entry name" value="Phosphotransferase system, mannose-type IIA component"/>
    <property type="match status" value="1"/>
</dbReference>
<proteinExistence type="predicted"/>
<dbReference type="GO" id="GO:0016740">
    <property type="term" value="F:transferase activity"/>
    <property type="evidence" value="ECO:0007669"/>
    <property type="project" value="UniProtKB-KW"/>
</dbReference>
<name>A0A538SNK6_UNCEI</name>
<dbReference type="GO" id="GO:0009401">
    <property type="term" value="P:phosphoenolpyruvate-dependent sugar phosphotransferase system"/>
    <property type="evidence" value="ECO:0007669"/>
    <property type="project" value="InterPro"/>
</dbReference>
<dbReference type="SUPFAM" id="SSF53062">
    <property type="entry name" value="PTS system fructose IIA component-like"/>
    <property type="match status" value="1"/>
</dbReference>
<sequence>MNPAQVPQRPFALLVTHAALGSELLRTVEAILGAQSDVQVLSNDGLSSDGLSRAIEERVRGVPGERPVVVFTDLAAGSCGIASRRADHGDRLVRKVTGVNLPMLLEFFHYRDTLPLDELLPRLEAKGKAGITVL</sequence>
<dbReference type="InterPro" id="IPR036662">
    <property type="entry name" value="PTS_EIIA_man-typ_sf"/>
</dbReference>
<organism evidence="3 6">
    <name type="scientific">Eiseniibacteriota bacterium</name>
    <dbReference type="NCBI Taxonomy" id="2212470"/>
    <lineage>
        <taxon>Bacteria</taxon>
        <taxon>Candidatus Eiseniibacteriota</taxon>
    </lineage>
</organism>